<feature type="compositionally biased region" description="Polar residues" evidence="2">
    <location>
        <begin position="298"/>
        <end position="309"/>
    </location>
</feature>
<protein>
    <submittedName>
        <fullName evidence="5">GD20608</fullName>
    </submittedName>
</protein>
<dbReference type="SMART" id="SM00244">
    <property type="entry name" value="PHB"/>
    <property type="match status" value="1"/>
</dbReference>
<dbReference type="PANTHER" id="PTHR10264">
    <property type="entry name" value="BAND 7 PROTEIN-RELATED"/>
    <property type="match status" value="1"/>
</dbReference>
<dbReference type="InterPro" id="IPR001107">
    <property type="entry name" value="Band_7"/>
</dbReference>
<feature type="transmembrane region" description="Helical" evidence="3">
    <location>
        <begin position="414"/>
        <end position="436"/>
    </location>
</feature>
<dbReference type="SMR" id="B4QT21"/>
<evidence type="ECO:0000256" key="2">
    <source>
        <dbReference type="SAM" id="MobiDB-lite"/>
    </source>
</evidence>
<dbReference type="OMA" id="TEMIAQV"/>
<feature type="compositionally biased region" description="Pro residues" evidence="2">
    <location>
        <begin position="352"/>
        <end position="384"/>
    </location>
</feature>
<evidence type="ECO:0000256" key="3">
    <source>
        <dbReference type="SAM" id="Phobius"/>
    </source>
</evidence>
<evidence type="ECO:0000259" key="4">
    <source>
        <dbReference type="SMART" id="SM00244"/>
    </source>
</evidence>
<evidence type="ECO:0000313" key="5">
    <source>
        <dbReference type="EMBL" id="EDX13281.1"/>
    </source>
</evidence>
<dbReference type="Gene3D" id="3.30.479.30">
    <property type="entry name" value="Band 7 domain"/>
    <property type="match status" value="1"/>
</dbReference>
<feature type="region of interest" description="Disordered" evidence="2">
    <location>
        <begin position="253"/>
        <end position="395"/>
    </location>
</feature>
<sequence length="582" mass="64894">MITAIISLKRSCLGPGLVFLLPCIDSFNTVDIRTDVVNVDPQELLTKDSVSITVNAVVFYCIYDPINSIIKVDDARDATERISQVTLRSIVGSKGLHELLASRQQLSQEIQQAVAKITERWGVRVERVDLMEISLPSSLERSLASEAEATREARAKIILAEGEAKASKALKECSDVMSENEITLQLRHLQILRSLATERRVNVLFPIPLEIMAPFMDGKDSSDAAQDDDDRRDSDDEYDYLHLFSPKVYISGSPPDFFNDAQTDSRTENPEVGKTTENVEENKPARSWLWPPFFRPSRSAQDGEQPSSSRRVRPESGQPSARSNRTDDAIEPYPLLSKPPARSSSPTKPSSIPIPPRPDPPTLPPIPPHPTLPPIPERPIPPPKNTSTPPEKDPKECMQLKRELEAERPDEFEVSPMILCLMLTLLLFLIGFWIWLISRSCLFSQPEPVAFKSREVHRVPGGSTPKCKSQKISYFDELADWDGNPLKYSGSNQGIPKANFCHLMNLSGKSAVSVAPVLETEGGSTQRATESVQKTDSKESVLSTSQALAGSALCSPKRKYRIKWSNFIRRNRKKQSETESPQ</sequence>
<dbReference type="EMBL" id="CM000364">
    <property type="protein sequence ID" value="EDX13281.1"/>
    <property type="molecule type" value="Genomic_DNA"/>
</dbReference>
<dbReference type="InterPro" id="IPR036013">
    <property type="entry name" value="Band_7/SPFH_dom_sf"/>
</dbReference>
<feature type="region of interest" description="Disordered" evidence="2">
    <location>
        <begin position="216"/>
        <end position="236"/>
    </location>
</feature>
<dbReference type="PhylomeDB" id="B4QT21"/>
<comment type="similarity">
    <text evidence="1">Belongs to the band 7/mec-2 family.</text>
</comment>
<keyword evidence="3" id="KW-0812">Transmembrane</keyword>
<evidence type="ECO:0000313" key="6">
    <source>
        <dbReference type="Proteomes" id="UP000000304"/>
    </source>
</evidence>
<dbReference type="PANTHER" id="PTHR10264:SF19">
    <property type="entry name" value="AT06885P-RELATED"/>
    <property type="match status" value="1"/>
</dbReference>
<dbReference type="Proteomes" id="UP000000304">
    <property type="component" value="Chromosome 3R"/>
</dbReference>
<feature type="compositionally biased region" description="Low complexity" evidence="2">
    <location>
        <begin position="339"/>
        <end position="351"/>
    </location>
</feature>
<evidence type="ECO:0000256" key="1">
    <source>
        <dbReference type="ARBA" id="ARBA00008164"/>
    </source>
</evidence>
<dbReference type="STRING" id="7240.B4QT21"/>
<keyword evidence="3" id="KW-1133">Transmembrane helix</keyword>
<name>B4QT21_DROSI</name>
<dbReference type="GO" id="GO:0009898">
    <property type="term" value="C:cytoplasmic side of plasma membrane"/>
    <property type="evidence" value="ECO:0007669"/>
    <property type="project" value="UniProtKB-ARBA"/>
</dbReference>
<dbReference type="SUPFAM" id="SSF117892">
    <property type="entry name" value="Band 7/SPFH domain"/>
    <property type="match status" value="1"/>
</dbReference>
<gene>
    <name evidence="5" type="primary">Dsim\GD20608</name>
    <name evidence="5" type="ORF">Dsim_GD20608</name>
</gene>
<dbReference type="Bgee" id="FBgn0192075">
    <property type="expression patterns" value="Expressed in male reproductive system and 2 other cell types or tissues"/>
</dbReference>
<accession>B4QT21</accession>
<keyword evidence="3" id="KW-0472">Membrane</keyword>
<proteinExistence type="inferred from homology"/>
<dbReference type="OrthoDB" id="7865876at2759"/>
<dbReference type="AlphaFoldDB" id="B4QT21"/>
<dbReference type="FunFam" id="3.30.479.30:FF:000004">
    <property type="entry name" value="Putative membrane protease family, stomatin"/>
    <property type="match status" value="1"/>
</dbReference>
<feature type="domain" description="Band 7" evidence="4">
    <location>
        <begin position="1"/>
        <end position="147"/>
    </location>
</feature>
<reference evidence="5 6" key="1">
    <citation type="journal article" date="2007" name="Nature">
        <title>Evolution of genes and genomes on the Drosophila phylogeny.</title>
        <authorList>
            <consortium name="Drosophila 12 Genomes Consortium"/>
            <person name="Clark A.G."/>
            <person name="Eisen M.B."/>
            <person name="Smith D.R."/>
            <person name="Bergman C.M."/>
            <person name="Oliver B."/>
            <person name="Markow T.A."/>
            <person name="Kaufman T.C."/>
            <person name="Kellis M."/>
            <person name="Gelbart W."/>
            <person name="Iyer V.N."/>
            <person name="Pollard D.A."/>
            <person name="Sackton T.B."/>
            <person name="Larracuente A.M."/>
            <person name="Singh N.D."/>
            <person name="Abad J.P."/>
            <person name="Abt D.N."/>
            <person name="Adryan B."/>
            <person name="Aguade M."/>
            <person name="Akashi H."/>
            <person name="Anderson W.W."/>
            <person name="Aquadro C.F."/>
            <person name="Ardell D.H."/>
            <person name="Arguello R."/>
            <person name="Artieri C.G."/>
            <person name="Barbash D.A."/>
            <person name="Barker D."/>
            <person name="Barsanti P."/>
            <person name="Batterham P."/>
            <person name="Batzoglou S."/>
            <person name="Begun D."/>
            <person name="Bhutkar A."/>
            <person name="Blanco E."/>
            <person name="Bosak S.A."/>
            <person name="Bradley R.K."/>
            <person name="Brand A.D."/>
            <person name="Brent M.R."/>
            <person name="Brooks A.N."/>
            <person name="Brown R.H."/>
            <person name="Butlin R.K."/>
            <person name="Caggese C."/>
            <person name="Calvi B.R."/>
            <person name="Bernardo de Carvalho A."/>
            <person name="Caspi A."/>
            <person name="Castrezana S."/>
            <person name="Celniker S.E."/>
            <person name="Chang J.L."/>
            <person name="Chapple C."/>
            <person name="Chatterji S."/>
            <person name="Chinwalla A."/>
            <person name="Civetta A."/>
            <person name="Clifton S.W."/>
            <person name="Comeron J.M."/>
            <person name="Costello J.C."/>
            <person name="Coyne J.A."/>
            <person name="Daub J."/>
            <person name="David R.G."/>
            <person name="Delcher A.L."/>
            <person name="Delehaunty K."/>
            <person name="Do C.B."/>
            <person name="Ebling H."/>
            <person name="Edwards K."/>
            <person name="Eickbush T."/>
            <person name="Evans J.D."/>
            <person name="Filipski A."/>
            <person name="Findeiss S."/>
            <person name="Freyhult E."/>
            <person name="Fulton L."/>
            <person name="Fulton R."/>
            <person name="Garcia A.C."/>
            <person name="Gardiner A."/>
            <person name="Garfield D.A."/>
            <person name="Garvin B.E."/>
            <person name="Gibson G."/>
            <person name="Gilbert D."/>
            <person name="Gnerre S."/>
            <person name="Godfrey J."/>
            <person name="Good R."/>
            <person name="Gotea V."/>
            <person name="Gravely B."/>
            <person name="Greenberg A.J."/>
            <person name="Griffiths-Jones S."/>
            <person name="Gross S."/>
            <person name="Guigo R."/>
            <person name="Gustafson E.A."/>
            <person name="Haerty W."/>
            <person name="Hahn M.W."/>
            <person name="Halligan D.L."/>
            <person name="Halpern A.L."/>
            <person name="Halter G.M."/>
            <person name="Han M.V."/>
            <person name="Heger A."/>
            <person name="Hillier L."/>
            <person name="Hinrichs A.S."/>
            <person name="Holmes I."/>
            <person name="Hoskins R.A."/>
            <person name="Hubisz M.J."/>
            <person name="Hultmark D."/>
            <person name="Huntley M.A."/>
            <person name="Jaffe D.B."/>
            <person name="Jagadeeshan S."/>
            <person name="Jeck W.R."/>
            <person name="Johnson J."/>
            <person name="Jones C.D."/>
            <person name="Jordan W.C."/>
            <person name="Karpen G.H."/>
            <person name="Kataoka E."/>
            <person name="Keightley P.D."/>
            <person name="Kheradpour P."/>
            <person name="Kirkness E.F."/>
            <person name="Koerich L.B."/>
            <person name="Kristiansen K."/>
            <person name="Kudrna D."/>
            <person name="Kulathinal R.J."/>
            <person name="Kumar S."/>
            <person name="Kwok R."/>
            <person name="Lander E."/>
            <person name="Langley C.H."/>
            <person name="Lapoint R."/>
            <person name="Lazzaro B.P."/>
            <person name="Lee S.J."/>
            <person name="Levesque L."/>
            <person name="Li R."/>
            <person name="Lin C.F."/>
            <person name="Lin M.F."/>
            <person name="Lindblad-Toh K."/>
            <person name="Llopart A."/>
            <person name="Long M."/>
            <person name="Low L."/>
            <person name="Lozovsky E."/>
            <person name="Lu J."/>
            <person name="Luo M."/>
            <person name="Machado C.A."/>
            <person name="Makalowski W."/>
            <person name="Marzo M."/>
            <person name="Matsuda M."/>
            <person name="Matzkin L."/>
            <person name="McAllister B."/>
            <person name="McBride C.S."/>
            <person name="McKernan B."/>
            <person name="McKernan K."/>
            <person name="Mendez-Lago M."/>
            <person name="Minx P."/>
            <person name="Mollenhauer M.U."/>
            <person name="Montooth K."/>
            <person name="Mount S.M."/>
            <person name="Mu X."/>
            <person name="Myers E."/>
            <person name="Negre B."/>
            <person name="Newfeld S."/>
            <person name="Nielsen R."/>
            <person name="Noor M.A."/>
            <person name="O'Grady P."/>
            <person name="Pachter L."/>
            <person name="Papaceit M."/>
            <person name="Parisi M.J."/>
            <person name="Parisi M."/>
            <person name="Parts L."/>
            <person name="Pedersen J.S."/>
            <person name="Pesole G."/>
            <person name="Phillippy A.M."/>
            <person name="Ponting C.P."/>
            <person name="Pop M."/>
            <person name="Porcelli D."/>
            <person name="Powell J.R."/>
            <person name="Prohaska S."/>
            <person name="Pruitt K."/>
            <person name="Puig M."/>
            <person name="Quesneville H."/>
            <person name="Ram K.R."/>
            <person name="Rand D."/>
            <person name="Rasmussen M.D."/>
            <person name="Reed L.K."/>
            <person name="Reenan R."/>
            <person name="Reily A."/>
            <person name="Remington K.A."/>
            <person name="Rieger T.T."/>
            <person name="Ritchie M.G."/>
            <person name="Robin C."/>
            <person name="Rogers Y.H."/>
            <person name="Rohde C."/>
            <person name="Rozas J."/>
            <person name="Rubenfield M.J."/>
            <person name="Ruiz A."/>
            <person name="Russo S."/>
            <person name="Salzberg S.L."/>
            <person name="Sanchez-Gracia A."/>
            <person name="Saranga D.J."/>
            <person name="Sato H."/>
            <person name="Schaeffer S.W."/>
            <person name="Schatz M.C."/>
            <person name="Schlenke T."/>
            <person name="Schwartz R."/>
            <person name="Segarra C."/>
            <person name="Singh R.S."/>
            <person name="Sirot L."/>
            <person name="Sirota M."/>
            <person name="Sisneros N.B."/>
            <person name="Smith C.D."/>
            <person name="Smith T.F."/>
            <person name="Spieth J."/>
            <person name="Stage D.E."/>
            <person name="Stark A."/>
            <person name="Stephan W."/>
            <person name="Strausberg R.L."/>
            <person name="Strempel S."/>
            <person name="Sturgill D."/>
            <person name="Sutton G."/>
            <person name="Sutton G.G."/>
            <person name="Tao W."/>
            <person name="Teichmann S."/>
            <person name="Tobari Y.N."/>
            <person name="Tomimura Y."/>
            <person name="Tsolas J.M."/>
            <person name="Valente V.L."/>
            <person name="Venter E."/>
            <person name="Venter J.C."/>
            <person name="Vicario S."/>
            <person name="Vieira F.G."/>
            <person name="Vilella A.J."/>
            <person name="Villasante A."/>
            <person name="Walenz B."/>
            <person name="Wang J."/>
            <person name="Wasserman M."/>
            <person name="Watts T."/>
            <person name="Wilson D."/>
            <person name="Wilson R.K."/>
            <person name="Wing R.A."/>
            <person name="Wolfner M.F."/>
            <person name="Wong A."/>
            <person name="Wong G.K."/>
            <person name="Wu C.I."/>
            <person name="Wu G."/>
            <person name="Yamamoto D."/>
            <person name="Yang H.P."/>
            <person name="Yang S.P."/>
            <person name="Yorke J.A."/>
            <person name="Yoshida K."/>
            <person name="Zdobnov E."/>
            <person name="Zhang P."/>
            <person name="Zhang Y."/>
            <person name="Zimin A.V."/>
            <person name="Baldwin J."/>
            <person name="Abdouelleil A."/>
            <person name="Abdulkadir J."/>
            <person name="Abebe A."/>
            <person name="Abera B."/>
            <person name="Abreu J."/>
            <person name="Acer S.C."/>
            <person name="Aftuck L."/>
            <person name="Alexander A."/>
            <person name="An P."/>
            <person name="Anderson E."/>
            <person name="Anderson S."/>
            <person name="Arachi H."/>
            <person name="Azer M."/>
            <person name="Bachantsang P."/>
            <person name="Barry A."/>
            <person name="Bayul T."/>
            <person name="Berlin A."/>
            <person name="Bessette D."/>
            <person name="Bloom T."/>
            <person name="Blye J."/>
            <person name="Boguslavskiy L."/>
            <person name="Bonnet C."/>
            <person name="Boukhgalter B."/>
            <person name="Bourzgui I."/>
            <person name="Brown A."/>
            <person name="Cahill P."/>
            <person name="Channer S."/>
            <person name="Cheshatsang Y."/>
            <person name="Chuda L."/>
            <person name="Citroen M."/>
            <person name="Collymore A."/>
            <person name="Cooke P."/>
            <person name="Costello M."/>
            <person name="D'Aco K."/>
            <person name="Daza R."/>
            <person name="De Haan G."/>
            <person name="DeGray S."/>
            <person name="DeMaso C."/>
            <person name="Dhargay N."/>
            <person name="Dooley K."/>
            <person name="Dooley E."/>
            <person name="Doricent M."/>
            <person name="Dorje P."/>
            <person name="Dorjee K."/>
            <person name="Dupes A."/>
            <person name="Elong R."/>
            <person name="Falk J."/>
            <person name="Farina A."/>
            <person name="Faro S."/>
            <person name="Ferguson D."/>
            <person name="Fisher S."/>
            <person name="Foley C.D."/>
            <person name="Franke A."/>
            <person name="Friedrich D."/>
            <person name="Gadbois L."/>
            <person name="Gearin G."/>
            <person name="Gearin C.R."/>
            <person name="Giannoukos G."/>
            <person name="Goode T."/>
            <person name="Graham J."/>
            <person name="Grandbois E."/>
            <person name="Grewal S."/>
            <person name="Gyaltsen K."/>
            <person name="Hafez N."/>
            <person name="Hagos B."/>
            <person name="Hall J."/>
            <person name="Henson C."/>
            <person name="Hollinger A."/>
            <person name="Honan T."/>
            <person name="Huard M.D."/>
            <person name="Hughes L."/>
            <person name="Hurhula B."/>
            <person name="Husby M.E."/>
            <person name="Kamat A."/>
            <person name="Kanga B."/>
            <person name="Kashin S."/>
            <person name="Khazanovich D."/>
            <person name="Kisner P."/>
            <person name="Lance K."/>
            <person name="Lara M."/>
            <person name="Lee W."/>
            <person name="Lennon N."/>
            <person name="Letendre F."/>
            <person name="LeVine R."/>
            <person name="Lipovsky A."/>
            <person name="Liu X."/>
            <person name="Liu J."/>
            <person name="Liu S."/>
            <person name="Lokyitsang T."/>
            <person name="Lokyitsang Y."/>
            <person name="Lubonja R."/>
            <person name="Lui A."/>
            <person name="MacDonald P."/>
            <person name="Magnisalis V."/>
            <person name="Maru K."/>
            <person name="Matthews C."/>
            <person name="McCusker W."/>
            <person name="McDonough S."/>
            <person name="Mehta T."/>
            <person name="Meldrim J."/>
            <person name="Meneus L."/>
            <person name="Mihai O."/>
            <person name="Mihalev A."/>
            <person name="Mihova T."/>
            <person name="Mittelman R."/>
            <person name="Mlenga V."/>
            <person name="Montmayeur A."/>
            <person name="Mulrain L."/>
            <person name="Navidi A."/>
            <person name="Naylor J."/>
            <person name="Negash T."/>
            <person name="Nguyen T."/>
            <person name="Nguyen N."/>
            <person name="Nicol R."/>
            <person name="Norbu C."/>
            <person name="Norbu N."/>
            <person name="Novod N."/>
            <person name="O'Neill B."/>
            <person name="Osman S."/>
            <person name="Markiewicz E."/>
            <person name="Oyono O.L."/>
            <person name="Patti C."/>
            <person name="Phunkhang P."/>
            <person name="Pierre F."/>
            <person name="Priest M."/>
            <person name="Raghuraman S."/>
            <person name="Rege F."/>
            <person name="Reyes R."/>
            <person name="Rise C."/>
            <person name="Rogov P."/>
            <person name="Ross K."/>
            <person name="Ryan E."/>
            <person name="Settipalli S."/>
            <person name="Shea T."/>
            <person name="Sherpa N."/>
            <person name="Shi L."/>
            <person name="Shih D."/>
            <person name="Sparrow T."/>
            <person name="Spaulding J."/>
            <person name="Stalker J."/>
            <person name="Stange-Thomann N."/>
            <person name="Stavropoulos S."/>
            <person name="Stone C."/>
            <person name="Strader C."/>
            <person name="Tesfaye S."/>
            <person name="Thomson T."/>
            <person name="Thoulutsang Y."/>
            <person name="Thoulutsang D."/>
            <person name="Topham K."/>
            <person name="Topping I."/>
            <person name="Tsamla T."/>
            <person name="Vassiliev H."/>
            <person name="Vo A."/>
            <person name="Wangchuk T."/>
            <person name="Wangdi T."/>
            <person name="Weiand M."/>
            <person name="Wilkinson J."/>
            <person name="Wilson A."/>
            <person name="Yadav S."/>
            <person name="Young G."/>
            <person name="Yu Q."/>
            <person name="Zembek L."/>
            <person name="Zhong D."/>
            <person name="Zimmer A."/>
            <person name="Zwirko Z."/>
            <person name="Jaffe D.B."/>
            <person name="Alvarez P."/>
            <person name="Brockman W."/>
            <person name="Butler J."/>
            <person name="Chin C."/>
            <person name="Gnerre S."/>
            <person name="Grabherr M."/>
            <person name="Kleber M."/>
            <person name="Mauceli E."/>
            <person name="MacCallum I."/>
        </authorList>
    </citation>
    <scope>NUCLEOTIDE SEQUENCE [LARGE SCALE GENOMIC DNA]</scope>
    <source>
        <strain evidence="6">white501</strain>
    </source>
</reference>
<dbReference type="HOGENOM" id="CLU_468754_0_0_1"/>
<dbReference type="InterPro" id="IPR001972">
    <property type="entry name" value="Stomatin_HflK_fam"/>
</dbReference>
<keyword evidence="6" id="KW-1185">Reference proteome</keyword>
<dbReference type="PRINTS" id="PR00721">
    <property type="entry name" value="STOMATIN"/>
</dbReference>
<dbReference type="Gene3D" id="6.10.250.2090">
    <property type="match status" value="1"/>
</dbReference>
<organism evidence="5 6">
    <name type="scientific">Drosophila simulans</name>
    <name type="common">Fruit fly</name>
    <dbReference type="NCBI Taxonomy" id="7240"/>
    <lineage>
        <taxon>Eukaryota</taxon>
        <taxon>Metazoa</taxon>
        <taxon>Ecdysozoa</taxon>
        <taxon>Arthropoda</taxon>
        <taxon>Hexapoda</taxon>
        <taxon>Insecta</taxon>
        <taxon>Pterygota</taxon>
        <taxon>Neoptera</taxon>
        <taxon>Endopterygota</taxon>
        <taxon>Diptera</taxon>
        <taxon>Brachycera</taxon>
        <taxon>Muscomorpha</taxon>
        <taxon>Ephydroidea</taxon>
        <taxon>Drosophilidae</taxon>
        <taxon>Drosophila</taxon>
        <taxon>Sophophora</taxon>
    </lineage>
</organism>
<dbReference type="Pfam" id="PF01145">
    <property type="entry name" value="Band_7"/>
    <property type="match status" value="1"/>
</dbReference>
<dbReference type="InterPro" id="IPR043202">
    <property type="entry name" value="Band-7_stomatin-like"/>
</dbReference>